<accession>R4TGD8</accession>
<dbReference type="EMBL" id="KC292025">
    <property type="protein sequence ID" value="AGM11301.1"/>
    <property type="molecule type" value="Genomic_DNA"/>
</dbReference>
<dbReference type="GeneID" id="16194258"/>
<reference evidence="1 2" key="1">
    <citation type="submission" date="2012-12" db="EMBL/GenBank/DDBJ databases">
        <authorList>
            <person name="Sencilo A."/>
            <person name="Jacobs-Sera D."/>
            <person name="Russell D.A."/>
            <person name="Ko C."/>
            <person name="Atanasova N."/>
            <person name="Osterlund E."/>
            <person name="Oksanen H.M."/>
            <person name="Bamford D.H."/>
            <person name="Hatfull G.F."/>
            <person name="Roine E."/>
            <person name="Hendrix R.W."/>
        </authorList>
    </citation>
    <scope>NUCLEOTIDE SEQUENCE [LARGE SCALE GENOMIC DNA]</scope>
</reference>
<evidence type="ECO:0000313" key="1">
    <source>
        <dbReference type="EMBL" id="AGM11301.1"/>
    </source>
</evidence>
<organism evidence="1 2">
    <name type="scientific">Haloarcula hispanica tailed virus 1</name>
    <dbReference type="NCBI Taxonomy" id="1273750"/>
    <lineage>
        <taxon>Viruses</taxon>
        <taxon>Duplodnaviria</taxon>
        <taxon>Heunggongvirae</taxon>
        <taxon>Uroviricota</taxon>
        <taxon>Caudoviricetes</taxon>
        <taxon>Madisaviridae</taxon>
        <taxon>Clampvirus</taxon>
        <taxon>Clampvirus italiense</taxon>
        <taxon>Clampvirus HHTV1</taxon>
    </lineage>
</organism>
<dbReference type="RefSeq" id="YP_008058737.1">
    <property type="nucleotide sequence ID" value="NC_021322.1"/>
</dbReference>
<dbReference type="Proteomes" id="UP000203449">
    <property type="component" value="Segment"/>
</dbReference>
<evidence type="ECO:0000313" key="2">
    <source>
        <dbReference type="Proteomes" id="UP000203449"/>
    </source>
</evidence>
<sequence length="84" mass="9576">MMVNPKITSPYSVCRDGKAIRSESVDGVIWFYMLDQEPVVMQDGDVDQIDWKTIKANVTHQDTEIETVPVEESPFSDIEEPDND</sequence>
<keyword evidence="2" id="KW-1185">Reference proteome</keyword>
<name>R4TGD8_9CAUD</name>
<gene>
    <name evidence="1" type="primary">47</name>
    <name evidence="1" type="ORF">HHTV1_47</name>
</gene>
<protein>
    <submittedName>
        <fullName evidence="1">Uncharacterized protein</fullName>
    </submittedName>
</protein>
<proteinExistence type="predicted"/>
<dbReference type="KEGG" id="vg:16194258"/>